<evidence type="ECO:0000313" key="2">
    <source>
        <dbReference type="Proteomes" id="UP000607653"/>
    </source>
</evidence>
<dbReference type="EMBL" id="DUZY01000005">
    <property type="protein sequence ID" value="DAD41865.1"/>
    <property type="molecule type" value="Genomic_DNA"/>
</dbReference>
<gene>
    <name evidence="1" type="ORF">HUJ06_016188</name>
</gene>
<comment type="caution">
    <text evidence="1">The sequence shown here is derived from an EMBL/GenBank/DDBJ whole genome shotgun (WGS) entry which is preliminary data.</text>
</comment>
<protein>
    <submittedName>
        <fullName evidence="1">Uncharacterized protein</fullName>
    </submittedName>
</protein>
<organism evidence="1 2">
    <name type="scientific">Nelumbo nucifera</name>
    <name type="common">Sacred lotus</name>
    <dbReference type="NCBI Taxonomy" id="4432"/>
    <lineage>
        <taxon>Eukaryota</taxon>
        <taxon>Viridiplantae</taxon>
        <taxon>Streptophyta</taxon>
        <taxon>Embryophyta</taxon>
        <taxon>Tracheophyta</taxon>
        <taxon>Spermatophyta</taxon>
        <taxon>Magnoliopsida</taxon>
        <taxon>Proteales</taxon>
        <taxon>Nelumbonaceae</taxon>
        <taxon>Nelumbo</taxon>
    </lineage>
</organism>
<sequence>MLHKNIIIIDIQEMTGGSCKRLVAKLSHSSNGADSVNQYIHLLEKICGAALPQSVVGAHSMFT</sequence>
<evidence type="ECO:0000313" key="1">
    <source>
        <dbReference type="EMBL" id="DAD41865.1"/>
    </source>
</evidence>
<proteinExistence type="predicted"/>
<keyword evidence="2" id="KW-1185">Reference proteome</keyword>
<dbReference type="AlphaFoldDB" id="A0A822ZEN6"/>
<name>A0A822ZEN6_NELNU</name>
<dbReference type="Proteomes" id="UP000607653">
    <property type="component" value="Unassembled WGS sequence"/>
</dbReference>
<reference evidence="1 2" key="1">
    <citation type="journal article" date="2020" name="Mol. Biol. Evol.">
        <title>Distinct Expression and Methylation Patterns for Genes with Different Fates following a Single Whole-Genome Duplication in Flowering Plants.</title>
        <authorList>
            <person name="Shi T."/>
            <person name="Rahmani R.S."/>
            <person name="Gugger P.F."/>
            <person name="Wang M."/>
            <person name="Li H."/>
            <person name="Zhang Y."/>
            <person name="Li Z."/>
            <person name="Wang Q."/>
            <person name="Van de Peer Y."/>
            <person name="Marchal K."/>
            <person name="Chen J."/>
        </authorList>
    </citation>
    <scope>NUCLEOTIDE SEQUENCE [LARGE SCALE GENOMIC DNA]</scope>
    <source>
        <tissue evidence="1">Leaf</tissue>
    </source>
</reference>
<accession>A0A822ZEN6</accession>